<name>A0AAE8M090_9HYPO</name>
<organism evidence="2 3">
    <name type="scientific">Fusarium torulosum</name>
    <dbReference type="NCBI Taxonomy" id="33205"/>
    <lineage>
        <taxon>Eukaryota</taxon>
        <taxon>Fungi</taxon>
        <taxon>Dikarya</taxon>
        <taxon>Ascomycota</taxon>
        <taxon>Pezizomycotina</taxon>
        <taxon>Sordariomycetes</taxon>
        <taxon>Hypocreomycetidae</taxon>
        <taxon>Hypocreales</taxon>
        <taxon>Nectriaceae</taxon>
        <taxon>Fusarium</taxon>
    </lineage>
</organism>
<evidence type="ECO:0000313" key="3">
    <source>
        <dbReference type="Proteomes" id="UP001187734"/>
    </source>
</evidence>
<reference evidence="2" key="1">
    <citation type="submission" date="2018-03" db="EMBL/GenBank/DDBJ databases">
        <authorList>
            <person name="Guldener U."/>
        </authorList>
    </citation>
    <scope>NUCLEOTIDE SEQUENCE</scope>
</reference>
<accession>A0AAE8M090</accession>
<dbReference type="Proteomes" id="UP001187734">
    <property type="component" value="Unassembled WGS sequence"/>
</dbReference>
<dbReference type="AlphaFoldDB" id="A0AAE8M090"/>
<feature type="coiled-coil region" evidence="1">
    <location>
        <begin position="63"/>
        <end position="97"/>
    </location>
</feature>
<dbReference type="EMBL" id="ONZP01000046">
    <property type="protein sequence ID" value="SPJ71740.1"/>
    <property type="molecule type" value="Genomic_DNA"/>
</dbReference>
<proteinExistence type="predicted"/>
<sequence length="155" mass="18246">MNSSDYTQEERARFRGGVNREVTTFLQRIESLSFGDNDDDFSKDLDLDELDISHQYDDYVEKKRHADERKKLTKAKKRELEDELEKLDRRLDYATHKTRALLREVDAKRRGPNETEATEALARYRAHETERYNLSAVRERVKGELGKLAQQIKGV</sequence>
<gene>
    <name evidence="2" type="ORF">FTOL_01468</name>
</gene>
<keyword evidence="1" id="KW-0175">Coiled coil</keyword>
<keyword evidence="3" id="KW-1185">Reference proteome</keyword>
<evidence type="ECO:0000313" key="2">
    <source>
        <dbReference type="EMBL" id="SPJ71740.1"/>
    </source>
</evidence>
<comment type="caution">
    <text evidence="2">The sequence shown here is derived from an EMBL/GenBank/DDBJ whole genome shotgun (WGS) entry which is preliminary data.</text>
</comment>
<protein>
    <submittedName>
        <fullName evidence="2">Uncharacterized protein</fullName>
    </submittedName>
</protein>
<evidence type="ECO:0000256" key="1">
    <source>
        <dbReference type="SAM" id="Coils"/>
    </source>
</evidence>